<keyword evidence="1" id="KW-0812">Transmembrane</keyword>
<sequence length="235" mass="26099">MMHHPSTQTKKRSTRVVRNERMTALAGAVLFVLIVIELVITANLHELISVHIFVGVLLSGPLIVKMFSTGYRFFRFYTRSAVFVQKGPPNIWLRLLAPFLVIITLLVFISGFGLALVGPTHTGLFFKIHAVSVALWLPLIAVHIYAHIRKVPRLIASDWSKKSEFRVPGRARRLGINSSALVVGLIAAVVMIPVSAPWRHWRISRGLPSPLLLGIIAAVFAVLVAIPLLRNTNKE</sequence>
<proteinExistence type="predicted"/>
<name>A0ABY6ZGT3_9BACL</name>
<dbReference type="RefSeq" id="WP_268005240.1">
    <property type="nucleotide sequence ID" value="NZ_BSUT01000001.1"/>
</dbReference>
<gene>
    <name evidence="2" type="ORF">NZD89_24225</name>
</gene>
<dbReference type="Proteomes" id="UP001164761">
    <property type="component" value="Chromosome"/>
</dbReference>
<feature type="transmembrane region" description="Helical" evidence="1">
    <location>
        <begin position="124"/>
        <end position="146"/>
    </location>
</feature>
<organism evidence="2 3">
    <name type="scientific">Alicyclobacillus fastidiosus</name>
    <dbReference type="NCBI Taxonomy" id="392011"/>
    <lineage>
        <taxon>Bacteria</taxon>
        <taxon>Bacillati</taxon>
        <taxon>Bacillota</taxon>
        <taxon>Bacilli</taxon>
        <taxon>Bacillales</taxon>
        <taxon>Alicyclobacillaceae</taxon>
        <taxon>Alicyclobacillus</taxon>
    </lineage>
</organism>
<evidence type="ECO:0008006" key="4">
    <source>
        <dbReference type="Google" id="ProtNLM"/>
    </source>
</evidence>
<protein>
    <recommendedName>
        <fullName evidence="4">DUF4405 domain-containing protein</fullName>
    </recommendedName>
</protein>
<keyword evidence="1" id="KW-1133">Transmembrane helix</keyword>
<evidence type="ECO:0000313" key="3">
    <source>
        <dbReference type="Proteomes" id="UP001164761"/>
    </source>
</evidence>
<feature type="transmembrane region" description="Helical" evidence="1">
    <location>
        <begin position="95"/>
        <end position="118"/>
    </location>
</feature>
<feature type="transmembrane region" description="Helical" evidence="1">
    <location>
        <begin position="21"/>
        <end position="42"/>
    </location>
</feature>
<accession>A0ABY6ZGT3</accession>
<feature type="transmembrane region" description="Helical" evidence="1">
    <location>
        <begin position="48"/>
        <end position="74"/>
    </location>
</feature>
<dbReference type="EMBL" id="CP104067">
    <property type="protein sequence ID" value="WAH41324.1"/>
    <property type="molecule type" value="Genomic_DNA"/>
</dbReference>
<evidence type="ECO:0000256" key="1">
    <source>
        <dbReference type="SAM" id="Phobius"/>
    </source>
</evidence>
<keyword evidence="3" id="KW-1185">Reference proteome</keyword>
<feature type="transmembrane region" description="Helical" evidence="1">
    <location>
        <begin position="174"/>
        <end position="198"/>
    </location>
</feature>
<feature type="transmembrane region" description="Helical" evidence="1">
    <location>
        <begin position="210"/>
        <end position="229"/>
    </location>
</feature>
<keyword evidence="1" id="KW-0472">Membrane</keyword>
<evidence type="ECO:0000313" key="2">
    <source>
        <dbReference type="EMBL" id="WAH41324.1"/>
    </source>
</evidence>
<reference evidence="2" key="1">
    <citation type="submission" date="2022-08" db="EMBL/GenBank/DDBJ databases">
        <title>Alicyclobacillus fastidiosus DSM 17978, complete genome.</title>
        <authorList>
            <person name="Wang Q."/>
            <person name="Cai R."/>
            <person name="Wang Z."/>
        </authorList>
    </citation>
    <scope>NUCLEOTIDE SEQUENCE</scope>
    <source>
        <strain evidence="2">DSM 17978</strain>
    </source>
</reference>